<sequence length="60" mass="7333">MTFQNLKSLQNKKLKHKNLFHEKELKVKHEAHDKRDPVKCEFCGKYFEKRGINIHMSRKH</sequence>
<name>A0A3M7PVR6_BRAPC</name>
<evidence type="ECO:0000313" key="1">
    <source>
        <dbReference type="EMBL" id="RNA03282.1"/>
    </source>
</evidence>
<proteinExistence type="predicted"/>
<gene>
    <name evidence="1" type="ORF">BpHYR1_051580</name>
</gene>
<protein>
    <recommendedName>
        <fullName evidence="3">C2H2-type domain-containing protein</fullName>
    </recommendedName>
</protein>
<dbReference type="Proteomes" id="UP000276133">
    <property type="component" value="Unassembled WGS sequence"/>
</dbReference>
<organism evidence="1 2">
    <name type="scientific">Brachionus plicatilis</name>
    <name type="common">Marine rotifer</name>
    <name type="synonym">Brachionus muelleri</name>
    <dbReference type="NCBI Taxonomy" id="10195"/>
    <lineage>
        <taxon>Eukaryota</taxon>
        <taxon>Metazoa</taxon>
        <taxon>Spiralia</taxon>
        <taxon>Gnathifera</taxon>
        <taxon>Rotifera</taxon>
        <taxon>Eurotatoria</taxon>
        <taxon>Monogononta</taxon>
        <taxon>Pseudotrocha</taxon>
        <taxon>Ploima</taxon>
        <taxon>Brachionidae</taxon>
        <taxon>Brachionus</taxon>
    </lineage>
</organism>
<comment type="caution">
    <text evidence="1">The sequence shown here is derived from an EMBL/GenBank/DDBJ whole genome shotgun (WGS) entry which is preliminary data.</text>
</comment>
<reference evidence="1 2" key="1">
    <citation type="journal article" date="2018" name="Sci. Rep.">
        <title>Genomic signatures of local adaptation to the degree of environmental predictability in rotifers.</title>
        <authorList>
            <person name="Franch-Gras L."/>
            <person name="Hahn C."/>
            <person name="Garcia-Roger E.M."/>
            <person name="Carmona M.J."/>
            <person name="Serra M."/>
            <person name="Gomez A."/>
        </authorList>
    </citation>
    <scope>NUCLEOTIDE SEQUENCE [LARGE SCALE GENOMIC DNA]</scope>
    <source>
        <strain evidence="1">HYR1</strain>
    </source>
</reference>
<evidence type="ECO:0008006" key="3">
    <source>
        <dbReference type="Google" id="ProtNLM"/>
    </source>
</evidence>
<dbReference type="AlphaFoldDB" id="A0A3M7PVR6"/>
<accession>A0A3M7PVR6</accession>
<evidence type="ECO:0000313" key="2">
    <source>
        <dbReference type="Proteomes" id="UP000276133"/>
    </source>
</evidence>
<dbReference type="EMBL" id="REGN01008555">
    <property type="protein sequence ID" value="RNA03282.1"/>
    <property type="molecule type" value="Genomic_DNA"/>
</dbReference>
<keyword evidence="2" id="KW-1185">Reference proteome</keyword>